<evidence type="ECO:0000256" key="2">
    <source>
        <dbReference type="ARBA" id="ARBA00023002"/>
    </source>
</evidence>
<dbReference type="Pfam" id="PF01855">
    <property type="entry name" value="POR_N"/>
    <property type="match status" value="1"/>
</dbReference>
<dbReference type="PANTHER" id="PTHR32154">
    <property type="entry name" value="PYRUVATE-FLAVODOXIN OXIDOREDUCTASE-RELATED"/>
    <property type="match status" value="1"/>
</dbReference>
<dbReference type="Proteomes" id="UP000184052">
    <property type="component" value="Unassembled WGS sequence"/>
</dbReference>
<dbReference type="Gene3D" id="3.40.50.970">
    <property type="match status" value="1"/>
</dbReference>
<name>A0A1M6LIH7_9FIRM</name>
<keyword evidence="2" id="KW-0560">Oxidoreductase</keyword>
<dbReference type="SUPFAM" id="SSF52922">
    <property type="entry name" value="TK C-terminal domain-like"/>
    <property type="match status" value="1"/>
</dbReference>
<evidence type="ECO:0000313" key="6">
    <source>
        <dbReference type="Proteomes" id="UP000184052"/>
    </source>
</evidence>
<evidence type="ECO:0000259" key="3">
    <source>
        <dbReference type="Pfam" id="PF01855"/>
    </source>
</evidence>
<comment type="similarity">
    <text evidence="1">Belongs to the pyruvate:ferredoxin/flavodoxin oxidoreductase family.</text>
</comment>
<dbReference type="AlphaFoldDB" id="A0A1M6LIH7"/>
<dbReference type="Gene3D" id="3.40.50.920">
    <property type="match status" value="1"/>
</dbReference>
<dbReference type="InterPro" id="IPR009014">
    <property type="entry name" value="Transketo_C/PFOR_II"/>
</dbReference>
<keyword evidence="6" id="KW-1185">Reference proteome</keyword>
<dbReference type="RefSeq" id="WP_073050556.1">
    <property type="nucleotide sequence ID" value="NZ_FQZL01000032.1"/>
</dbReference>
<dbReference type="GO" id="GO:0019752">
    <property type="term" value="P:carboxylic acid metabolic process"/>
    <property type="evidence" value="ECO:0007669"/>
    <property type="project" value="UniProtKB-ARBA"/>
</dbReference>
<accession>A0A1M6LIH7</accession>
<dbReference type="GO" id="GO:0016903">
    <property type="term" value="F:oxidoreductase activity, acting on the aldehyde or oxo group of donors"/>
    <property type="evidence" value="ECO:0007669"/>
    <property type="project" value="UniProtKB-ARBA"/>
</dbReference>
<feature type="domain" description="Pyruvate flavodoxin/ferredoxin oxidoreductase pyrimidine binding" evidence="3">
    <location>
        <begin position="16"/>
        <end position="240"/>
    </location>
</feature>
<evidence type="ECO:0000256" key="1">
    <source>
        <dbReference type="ARBA" id="ARBA00009032"/>
    </source>
</evidence>
<sequence length="393" mass="43329">MNIKDRLSGNEAVAYAMKQMNLDVVAAFPITPSTEIPQYFSQYVNNGEVDTQFVPVESEHSSMSACIGASVAGGRVATATSSNGMALMNEMLHIASALRLPVSLAAVNRAITGPININCDYSDSMGAKDTGWIQIYAENAQEAYDNFIMSTRIGEHVDVRLPVMTNQDGFITSHSLENIELLDDETVSDFVGYYEPIDYMLDETTTASFGPYDSPKFLLEHKRQQAQAMMNAKDVIKDVQEEFYKISGRKYDIIESYKTEDAERIMVIIGSSAGTAKYAVNELRAKGEKVGLVKIRVYRPFPAIEIAKELKNAKIVAVMDRAEGLSGIGGPVFADICASMCNMKDKPFMVNYIYGLGGRDFKPEDVMAVFGELKSGMDSGQELETYRYHGVRG</sequence>
<dbReference type="STRING" id="1121476.SAMN02745751_03187"/>
<dbReference type="FunFam" id="3.40.50.920:FF:000010">
    <property type="entry name" value="Pyruvate ferredoxin oxidoreductase, alpha subunit"/>
    <property type="match status" value="1"/>
</dbReference>
<dbReference type="InterPro" id="IPR029061">
    <property type="entry name" value="THDP-binding"/>
</dbReference>
<dbReference type="PANTHER" id="PTHR32154:SF0">
    <property type="entry name" value="PYRUVATE-FLAVODOXIN OXIDOREDUCTASE-RELATED"/>
    <property type="match status" value="1"/>
</dbReference>
<dbReference type="FunFam" id="3.40.50.970:FF:000012">
    <property type="entry name" value="Pyruvate:ferredoxin (Flavodoxin) oxidoreductase"/>
    <property type="match status" value="1"/>
</dbReference>
<evidence type="ECO:0000313" key="5">
    <source>
        <dbReference type="EMBL" id="SHJ70958.1"/>
    </source>
</evidence>
<reference evidence="5 6" key="1">
    <citation type="submission" date="2016-11" db="EMBL/GenBank/DDBJ databases">
        <authorList>
            <person name="Jaros S."/>
            <person name="Januszkiewicz K."/>
            <person name="Wedrychowicz H."/>
        </authorList>
    </citation>
    <scope>NUCLEOTIDE SEQUENCE [LARGE SCALE GENOMIC DNA]</scope>
    <source>
        <strain evidence="5 6">DSM 17477</strain>
    </source>
</reference>
<protein>
    <submittedName>
        <fullName evidence="5">Pyruvate ferredoxin oxidoreductase alpha subunit</fullName>
    </submittedName>
</protein>
<dbReference type="InterPro" id="IPR033412">
    <property type="entry name" value="PFOR_II"/>
</dbReference>
<evidence type="ECO:0000259" key="4">
    <source>
        <dbReference type="Pfam" id="PF17147"/>
    </source>
</evidence>
<dbReference type="EMBL" id="FQZL01000032">
    <property type="protein sequence ID" value="SHJ70958.1"/>
    <property type="molecule type" value="Genomic_DNA"/>
</dbReference>
<dbReference type="OrthoDB" id="9794954at2"/>
<dbReference type="SUPFAM" id="SSF52518">
    <property type="entry name" value="Thiamin diphosphate-binding fold (THDP-binding)"/>
    <property type="match status" value="1"/>
</dbReference>
<keyword evidence="5" id="KW-0670">Pyruvate</keyword>
<dbReference type="GO" id="GO:0006979">
    <property type="term" value="P:response to oxidative stress"/>
    <property type="evidence" value="ECO:0007669"/>
    <property type="project" value="TreeGrafter"/>
</dbReference>
<proteinExistence type="inferred from homology"/>
<gene>
    <name evidence="5" type="ORF">SAMN02745751_03187</name>
</gene>
<dbReference type="InterPro" id="IPR050722">
    <property type="entry name" value="Pyruvate:ferred/Flavod_OxRd"/>
</dbReference>
<dbReference type="CDD" id="cd07034">
    <property type="entry name" value="TPP_PYR_PFOR_IOR-alpha_like"/>
    <property type="match status" value="1"/>
</dbReference>
<dbReference type="InterPro" id="IPR002880">
    <property type="entry name" value="Pyrv_Fd/Flavodoxin_OxRdtase_N"/>
</dbReference>
<organism evidence="5 6">
    <name type="scientific">Dethiosulfatibacter aminovorans DSM 17477</name>
    <dbReference type="NCBI Taxonomy" id="1121476"/>
    <lineage>
        <taxon>Bacteria</taxon>
        <taxon>Bacillati</taxon>
        <taxon>Bacillota</taxon>
        <taxon>Tissierellia</taxon>
        <taxon>Dethiosulfatibacter</taxon>
    </lineage>
</organism>
<feature type="domain" description="Pyruvate:ferredoxin oxidoreductase core" evidence="4">
    <location>
        <begin position="262"/>
        <end position="366"/>
    </location>
</feature>
<dbReference type="Pfam" id="PF17147">
    <property type="entry name" value="PFOR_II"/>
    <property type="match status" value="1"/>
</dbReference>